<accession>A0A2A2LNE2</accession>
<organism evidence="2 3">
    <name type="scientific">Diploscapter pachys</name>
    <dbReference type="NCBI Taxonomy" id="2018661"/>
    <lineage>
        <taxon>Eukaryota</taxon>
        <taxon>Metazoa</taxon>
        <taxon>Ecdysozoa</taxon>
        <taxon>Nematoda</taxon>
        <taxon>Chromadorea</taxon>
        <taxon>Rhabditida</taxon>
        <taxon>Rhabditina</taxon>
        <taxon>Rhabditomorpha</taxon>
        <taxon>Rhabditoidea</taxon>
        <taxon>Rhabditidae</taxon>
        <taxon>Diploscapter</taxon>
    </lineage>
</organism>
<keyword evidence="3" id="KW-1185">Reference proteome</keyword>
<reference evidence="2 3" key="1">
    <citation type="journal article" date="2017" name="Curr. Biol.">
        <title>Genome architecture and evolution of a unichromosomal asexual nematode.</title>
        <authorList>
            <person name="Fradin H."/>
            <person name="Zegar C."/>
            <person name="Gutwein M."/>
            <person name="Lucas J."/>
            <person name="Kovtun M."/>
            <person name="Corcoran D."/>
            <person name="Baugh L.R."/>
            <person name="Kiontke K."/>
            <person name="Gunsalus K."/>
            <person name="Fitch D.H."/>
            <person name="Piano F."/>
        </authorList>
    </citation>
    <scope>NUCLEOTIDE SEQUENCE [LARGE SCALE GENOMIC DNA]</scope>
    <source>
        <strain evidence="2">PF1309</strain>
    </source>
</reference>
<dbReference type="AlphaFoldDB" id="A0A2A2LNE2"/>
<sequence>MHVHTSICISVCLLALPLISLTCFATVPGDASTNNLFGDGNDTTSPRDDNWYHPGSLYDDKLNDNNDNNNINININNDINNDNSLRYPLQYSETNGPYVTYDGSLAACQRVNQASHLWYPTGQAQRDAVIAMYQGDYYNGVREDPPGVC</sequence>
<feature type="signal peptide" evidence="1">
    <location>
        <begin position="1"/>
        <end position="25"/>
    </location>
</feature>
<protein>
    <recommendedName>
        <fullName evidence="4">SCP domain-containing protein</fullName>
    </recommendedName>
</protein>
<dbReference type="Proteomes" id="UP000218231">
    <property type="component" value="Unassembled WGS sequence"/>
</dbReference>
<dbReference type="EMBL" id="LIAE01006554">
    <property type="protein sequence ID" value="PAV87679.1"/>
    <property type="molecule type" value="Genomic_DNA"/>
</dbReference>
<name>A0A2A2LNE2_9BILA</name>
<evidence type="ECO:0000256" key="1">
    <source>
        <dbReference type="SAM" id="SignalP"/>
    </source>
</evidence>
<comment type="caution">
    <text evidence="2">The sequence shown here is derived from an EMBL/GenBank/DDBJ whole genome shotgun (WGS) entry which is preliminary data.</text>
</comment>
<feature type="chain" id="PRO_5012268521" description="SCP domain-containing protein" evidence="1">
    <location>
        <begin position="26"/>
        <end position="149"/>
    </location>
</feature>
<evidence type="ECO:0000313" key="3">
    <source>
        <dbReference type="Proteomes" id="UP000218231"/>
    </source>
</evidence>
<keyword evidence="1" id="KW-0732">Signal</keyword>
<proteinExistence type="predicted"/>
<evidence type="ECO:0008006" key="4">
    <source>
        <dbReference type="Google" id="ProtNLM"/>
    </source>
</evidence>
<evidence type="ECO:0000313" key="2">
    <source>
        <dbReference type="EMBL" id="PAV87679.1"/>
    </source>
</evidence>
<gene>
    <name evidence="2" type="ORF">WR25_19104</name>
</gene>